<organism evidence="2 3">
    <name type="scientific">Polyplax serrata</name>
    <name type="common">Common mouse louse</name>
    <dbReference type="NCBI Taxonomy" id="468196"/>
    <lineage>
        <taxon>Eukaryota</taxon>
        <taxon>Metazoa</taxon>
        <taxon>Ecdysozoa</taxon>
        <taxon>Arthropoda</taxon>
        <taxon>Hexapoda</taxon>
        <taxon>Insecta</taxon>
        <taxon>Pterygota</taxon>
        <taxon>Neoptera</taxon>
        <taxon>Paraneoptera</taxon>
        <taxon>Psocodea</taxon>
        <taxon>Troctomorpha</taxon>
        <taxon>Phthiraptera</taxon>
        <taxon>Anoplura</taxon>
        <taxon>Polyplacidae</taxon>
        <taxon>Polyplax</taxon>
    </lineage>
</organism>
<proteinExistence type="predicted"/>
<evidence type="ECO:0000256" key="1">
    <source>
        <dbReference type="SAM" id="Phobius"/>
    </source>
</evidence>
<evidence type="ECO:0000313" key="2">
    <source>
        <dbReference type="EMBL" id="KAK6631066.1"/>
    </source>
</evidence>
<dbReference type="PANTHER" id="PTHR21879:SF8">
    <property type="entry name" value="OSIRIS 23"/>
    <property type="match status" value="1"/>
</dbReference>
<comment type="caution">
    <text evidence="2">The sequence shown here is derived from an EMBL/GenBank/DDBJ whole genome shotgun (WGS) entry which is preliminary data.</text>
</comment>
<keyword evidence="1" id="KW-1133">Transmembrane helix</keyword>
<name>A0ABR1AXY9_POLSC</name>
<sequence length="278" mass="32057">MSESDQEKKKSVLLFLGDILRYSCPSTYAHLKNILVRDLRFEEYFDLKKTILPTYECLKIVTIQYVDRILSKNSIQLGENAYFVRDNRQDESENGFRLKYSKRMKHVAVVGRDRQKEDTTDEKSTHGYRKHDGYYIRSILARDLISLLYERFDDFLKSHSLKFRLSKHLQVEGRGRRRDHRMLALMVMGFMIMASILIPTGFQFLTVLGGKSLLMAKMALIMSAISGLKKIATSNVGYGFYHTGTNDGHHHDHVHHGFHDKLYQGNAQQGGSYPGVGL</sequence>
<evidence type="ECO:0000313" key="3">
    <source>
        <dbReference type="Proteomes" id="UP001359485"/>
    </source>
</evidence>
<keyword evidence="3" id="KW-1185">Reference proteome</keyword>
<dbReference type="EMBL" id="JAWJWF010000007">
    <property type="protein sequence ID" value="KAK6631066.1"/>
    <property type="molecule type" value="Genomic_DNA"/>
</dbReference>
<dbReference type="PANTHER" id="PTHR21879">
    <property type="entry name" value="FI03362P-RELATED-RELATED"/>
    <property type="match status" value="1"/>
</dbReference>
<keyword evidence="1" id="KW-0472">Membrane</keyword>
<keyword evidence="1" id="KW-0812">Transmembrane</keyword>
<reference evidence="2 3" key="1">
    <citation type="submission" date="2023-09" db="EMBL/GenBank/DDBJ databases">
        <title>Genomes of two closely related lineages of the louse Polyplax serrata with different host specificities.</title>
        <authorList>
            <person name="Martinu J."/>
            <person name="Tarabai H."/>
            <person name="Stefka J."/>
            <person name="Hypsa V."/>
        </authorList>
    </citation>
    <scope>NUCLEOTIDE SEQUENCE [LARGE SCALE GENOMIC DNA]</scope>
    <source>
        <strain evidence="2">98ZLc_SE</strain>
    </source>
</reference>
<gene>
    <name evidence="2" type="ORF">RUM44_003239</name>
</gene>
<dbReference type="InterPro" id="IPR012464">
    <property type="entry name" value="DUF1676"/>
</dbReference>
<dbReference type="Pfam" id="PF07898">
    <property type="entry name" value="DUF1676"/>
    <property type="match status" value="1"/>
</dbReference>
<dbReference type="Proteomes" id="UP001359485">
    <property type="component" value="Unassembled WGS sequence"/>
</dbReference>
<feature type="transmembrane region" description="Helical" evidence="1">
    <location>
        <begin position="183"/>
        <end position="202"/>
    </location>
</feature>
<protein>
    <submittedName>
        <fullName evidence="2">Uncharacterized protein</fullName>
    </submittedName>
</protein>
<accession>A0ABR1AXY9</accession>